<proteinExistence type="inferred from homology"/>
<name>A0A6A6QC07_9PEZI</name>
<sequence>MTGELVLITGASGFLGAQLVNETLKAGYRVRGTVRRQAQVESLEAFFRPNYGDRVEFATIPNMTQEGAYDAVLHDVDYIFHVASPLASPSHGADTDYKAVYIEPAVEGVTTILDAATKYPSIKRVVITSSVAALRPLEGISDGTIESEQSGANIQLSPDHPFASFGEAYAGSKILADQATTAFVKARQPKYSTVTIHPTFIYGRNIIQTSFSQLSGTNAFLWHSLQGPQPIVGSRAVHVLDVAEAHLRALELVADKDPYMDPSSWTGGTAKFIVAAPSFDWLDIAEFTRRKYPQIGSKLEEGKTIAGSYDTSRATSILGLKSFRPIEEMVTDVIDQLLEFPDFPKKD</sequence>
<dbReference type="InterPro" id="IPR036291">
    <property type="entry name" value="NAD(P)-bd_dom_sf"/>
</dbReference>
<evidence type="ECO:0000313" key="5">
    <source>
        <dbReference type="Proteomes" id="UP000799750"/>
    </source>
</evidence>
<comment type="similarity">
    <text evidence="2">Belongs to the NAD(P)-dependent epimerase/dehydratase family. Dihydroflavonol-4-reductase subfamily.</text>
</comment>
<accession>A0A6A6QC07</accession>
<organism evidence="4 5">
    <name type="scientific">Lophium mytilinum</name>
    <dbReference type="NCBI Taxonomy" id="390894"/>
    <lineage>
        <taxon>Eukaryota</taxon>
        <taxon>Fungi</taxon>
        <taxon>Dikarya</taxon>
        <taxon>Ascomycota</taxon>
        <taxon>Pezizomycotina</taxon>
        <taxon>Dothideomycetes</taxon>
        <taxon>Pleosporomycetidae</taxon>
        <taxon>Mytilinidiales</taxon>
        <taxon>Mytilinidiaceae</taxon>
        <taxon>Lophium</taxon>
    </lineage>
</organism>
<dbReference type="InterPro" id="IPR050425">
    <property type="entry name" value="NAD(P)_dehydrat-like"/>
</dbReference>
<evidence type="ECO:0000313" key="4">
    <source>
        <dbReference type="EMBL" id="KAF2489584.1"/>
    </source>
</evidence>
<keyword evidence="4" id="KW-0413">Isomerase</keyword>
<feature type="domain" description="NAD-dependent epimerase/dehydratase" evidence="3">
    <location>
        <begin position="6"/>
        <end position="255"/>
    </location>
</feature>
<dbReference type="EMBL" id="MU004198">
    <property type="protein sequence ID" value="KAF2489584.1"/>
    <property type="molecule type" value="Genomic_DNA"/>
</dbReference>
<dbReference type="OrthoDB" id="2735536at2759"/>
<dbReference type="Proteomes" id="UP000799750">
    <property type="component" value="Unassembled WGS sequence"/>
</dbReference>
<dbReference type="GO" id="GO:0016616">
    <property type="term" value="F:oxidoreductase activity, acting on the CH-OH group of donors, NAD or NADP as acceptor"/>
    <property type="evidence" value="ECO:0007669"/>
    <property type="project" value="TreeGrafter"/>
</dbReference>
<dbReference type="InterPro" id="IPR001509">
    <property type="entry name" value="Epimerase_deHydtase"/>
</dbReference>
<dbReference type="PANTHER" id="PTHR10366">
    <property type="entry name" value="NAD DEPENDENT EPIMERASE/DEHYDRATASE"/>
    <property type="match status" value="1"/>
</dbReference>
<evidence type="ECO:0000259" key="3">
    <source>
        <dbReference type="Pfam" id="PF01370"/>
    </source>
</evidence>
<evidence type="ECO:0000256" key="1">
    <source>
        <dbReference type="ARBA" id="ARBA00023002"/>
    </source>
</evidence>
<dbReference type="AlphaFoldDB" id="A0A6A6QC07"/>
<protein>
    <submittedName>
        <fullName evidence="4">Putative 3-beta hydroxysteroid dehydrogenase/isomerase</fullName>
    </submittedName>
</protein>
<gene>
    <name evidence="4" type="ORF">BU16DRAFT_622239</name>
</gene>
<dbReference type="Gene3D" id="3.40.50.720">
    <property type="entry name" value="NAD(P)-binding Rossmann-like Domain"/>
    <property type="match status" value="1"/>
</dbReference>
<dbReference type="SUPFAM" id="SSF51735">
    <property type="entry name" value="NAD(P)-binding Rossmann-fold domains"/>
    <property type="match status" value="1"/>
</dbReference>
<keyword evidence="5" id="KW-1185">Reference proteome</keyword>
<dbReference type="Pfam" id="PF01370">
    <property type="entry name" value="Epimerase"/>
    <property type="match status" value="1"/>
</dbReference>
<dbReference type="PANTHER" id="PTHR10366:SF812">
    <property type="entry name" value="VPS9 DOMAIN-CONTAINING PROTEIN"/>
    <property type="match status" value="1"/>
</dbReference>
<reference evidence="4" key="1">
    <citation type="journal article" date="2020" name="Stud. Mycol.">
        <title>101 Dothideomycetes genomes: a test case for predicting lifestyles and emergence of pathogens.</title>
        <authorList>
            <person name="Haridas S."/>
            <person name="Albert R."/>
            <person name="Binder M."/>
            <person name="Bloem J."/>
            <person name="Labutti K."/>
            <person name="Salamov A."/>
            <person name="Andreopoulos B."/>
            <person name="Baker S."/>
            <person name="Barry K."/>
            <person name="Bills G."/>
            <person name="Bluhm B."/>
            <person name="Cannon C."/>
            <person name="Castanera R."/>
            <person name="Culley D."/>
            <person name="Daum C."/>
            <person name="Ezra D."/>
            <person name="Gonzalez J."/>
            <person name="Henrissat B."/>
            <person name="Kuo A."/>
            <person name="Liang C."/>
            <person name="Lipzen A."/>
            <person name="Lutzoni F."/>
            <person name="Magnuson J."/>
            <person name="Mondo S."/>
            <person name="Nolan M."/>
            <person name="Ohm R."/>
            <person name="Pangilinan J."/>
            <person name="Park H.-J."/>
            <person name="Ramirez L."/>
            <person name="Alfaro M."/>
            <person name="Sun H."/>
            <person name="Tritt A."/>
            <person name="Yoshinaga Y."/>
            <person name="Zwiers L.-H."/>
            <person name="Turgeon B."/>
            <person name="Goodwin S."/>
            <person name="Spatafora J."/>
            <person name="Crous P."/>
            <person name="Grigoriev I."/>
        </authorList>
    </citation>
    <scope>NUCLEOTIDE SEQUENCE</scope>
    <source>
        <strain evidence="4">CBS 269.34</strain>
    </source>
</reference>
<evidence type="ECO:0000256" key="2">
    <source>
        <dbReference type="ARBA" id="ARBA00023445"/>
    </source>
</evidence>
<keyword evidence="1" id="KW-0560">Oxidoreductase</keyword>
<dbReference type="GO" id="GO:0016853">
    <property type="term" value="F:isomerase activity"/>
    <property type="evidence" value="ECO:0007669"/>
    <property type="project" value="UniProtKB-KW"/>
</dbReference>